<name>A0A8J4Y081_CHIOP</name>
<sequence length="141" mass="15629">MCREVCGSIVSYRARGKMVGTDDNPIHFDEARFAGKRKYNRGRMLNGDTAPISENSDADISLLASSHRPSEKGGVEYSLGMRATVGQRHLQRGRSTTCQRDPPPYLGRPATTPCLVFVTLCNDQSRSSIQTRNILDYSFAN</sequence>
<comment type="caution">
    <text evidence="1">The sequence shown here is derived from an EMBL/GenBank/DDBJ whole genome shotgun (WGS) entry which is preliminary data.</text>
</comment>
<dbReference type="Proteomes" id="UP000770661">
    <property type="component" value="Unassembled WGS sequence"/>
</dbReference>
<dbReference type="AlphaFoldDB" id="A0A8J4Y081"/>
<evidence type="ECO:0000313" key="1">
    <source>
        <dbReference type="EMBL" id="KAG0717402.1"/>
    </source>
</evidence>
<gene>
    <name evidence="1" type="ORF">GWK47_008057</name>
</gene>
<keyword evidence="2" id="KW-1185">Reference proteome</keyword>
<reference evidence="1" key="1">
    <citation type="submission" date="2020-07" db="EMBL/GenBank/DDBJ databases">
        <title>The High-quality genome of the commercially important snow crab, Chionoecetes opilio.</title>
        <authorList>
            <person name="Jeong J.-H."/>
            <person name="Ryu S."/>
        </authorList>
    </citation>
    <scope>NUCLEOTIDE SEQUENCE</scope>
    <source>
        <strain evidence="1">MADBK_172401_WGS</strain>
        <tissue evidence="1">Digestive gland</tissue>
    </source>
</reference>
<evidence type="ECO:0000313" key="2">
    <source>
        <dbReference type="Proteomes" id="UP000770661"/>
    </source>
</evidence>
<protein>
    <submittedName>
        <fullName evidence="1">Uncharacterized protein</fullName>
    </submittedName>
</protein>
<accession>A0A8J4Y081</accession>
<dbReference type="OrthoDB" id="424490at2759"/>
<organism evidence="1 2">
    <name type="scientific">Chionoecetes opilio</name>
    <name type="common">Atlantic snow crab</name>
    <name type="synonym">Cancer opilio</name>
    <dbReference type="NCBI Taxonomy" id="41210"/>
    <lineage>
        <taxon>Eukaryota</taxon>
        <taxon>Metazoa</taxon>
        <taxon>Ecdysozoa</taxon>
        <taxon>Arthropoda</taxon>
        <taxon>Crustacea</taxon>
        <taxon>Multicrustacea</taxon>
        <taxon>Malacostraca</taxon>
        <taxon>Eumalacostraca</taxon>
        <taxon>Eucarida</taxon>
        <taxon>Decapoda</taxon>
        <taxon>Pleocyemata</taxon>
        <taxon>Brachyura</taxon>
        <taxon>Eubrachyura</taxon>
        <taxon>Majoidea</taxon>
        <taxon>Majidae</taxon>
        <taxon>Chionoecetes</taxon>
    </lineage>
</organism>
<dbReference type="EMBL" id="JACEEZ010017658">
    <property type="protein sequence ID" value="KAG0717402.1"/>
    <property type="molecule type" value="Genomic_DNA"/>
</dbReference>
<proteinExistence type="predicted"/>